<feature type="transmembrane region" description="Helical" evidence="2">
    <location>
        <begin position="180"/>
        <end position="198"/>
    </location>
</feature>
<evidence type="ECO:0000313" key="3">
    <source>
        <dbReference type="EMBL" id="OSS43319.1"/>
    </source>
</evidence>
<protein>
    <submittedName>
        <fullName evidence="3">Uncharacterized protein</fullName>
    </submittedName>
</protein>
<keyword evidence="2" id="KW-0812">Transmembrane</keyword>
<accession>A0A1Y2LIA5</accession>
<keyword evidence="4" id="KW-1185">Reference proteome</keyword>
<evidence type="ECO:0000256" key="2">
    <source>
        <dbReference type="SAM" id="Phobius"/>
    </source>
</evidence>
<feature type="transmembrane region" description="Helical" evidence="2">
    <location>
        <begin position="264"/>
        <end position="283"/>
    </location>
</feature>
<proteinExistence type="predicted"/>
<feature type="transmembrane region" description="Helical" evidence="2">
    <location>
        <begin position="398"/>
        <end position="418"/>
    </location>
</feature>
<evidence type="ECO:0000313" key="4">
    <source>
        <dbReference type="Proteomes" id="UP000193240"/>
    </source>
</evidence>
<sequence length="538" mass="60265">MMAARDCTNRLEACVRQSLDILLKPFRMMATSLVMLGVYTVILLLAKDKIRQRNNETQQGNPEAPASPPNKRAYLFRIFECLLNSLRGHLRPTSFYVPILGSTLGLLYGFRAMEKHQLALPGTEEYLDACPQDSRRTAAEVLVKLFAAAVTTIGVHGHLDSLNGSRFWRRELFHALEVCLNPLASVLSFTTAVWYGFIDLIVFSAGPWKEDTGFSYRIGRLCGCYVNTGVPPTEDSSLLRLGLISPHHVVANPLKRDLKWCSRVVVLIILFGQYTQAAILLTRRILSNTAAWVDYAMAFLTLSALVALIRSFAIALLNVTWTLEGEFRPCTESLCSLPGCIESRKRLGLPCKILPPDSGNILAFVPQILRYQLAGGLLQGLILFSIKISLWKILLQLYASQIIWSSSIYFMALANGFWEFLAETRESQSPNSLQPVSDREQTSSGSLPAPISHGVQNNPIKSWSIAKLLIPFVMAIMGMVMIAWLCLVVVLQLFWLLAPCVILYSMIVIETRSWEEIDSSLPCPQLWKDGLGDKMWWF</sequence>
<evidence type="ECO:0000256" key="1">
    <source>
        <dbReference type="SAM" id="MobiDB-lite"/>
    </source>
</evidence>
<dbReference type="OMA" id="PCPQLWK"/>
<feature type="transmembrane region" description="Helical" evidence="2">
    <location>
        <begin position="295"/>
        <end position="317"/>
    </location>
</feature>
<feature type="transmembrane region" description="Helical" evidence="2">
    <location>
        <begin position="368"/>
        <end position="386"/>
    </location>
</feature>
<gene>
    <name evidence="3" type="ORF">B5807_12044</name>
</gene>
<feature type="transmembrane region" description="Helical" evidence="2">
    <location>
        <begin position="26"/>
        <end position="46"/>
    </location>
</feature>
<feature type="region of interest" description="Disordered" evidence="1">
    <location>
        <begin position="429"/>
        <end position="450"/>
    </location>
</feature>
<dbReference type="AlphaFoldDB" id="A0A1Y2LIA5"/>
<dbReference type="Proteomes" id="UP000193240">
    <property type="component" value="Unassembled WGS sequence"/>
</dbReference>
<dbReference type="InParanoid" id="A0A1Y2LIA5"/>
<reference evidence="3 4" key="1">
    <citation type="journal article" date="2017" name="Genome Announc.">
        <title>Genome sequence of the saprophytic ascomycete Epicoccum nigrum ICMP 19927 strain isolated from New Zealand.</title>
        <authorList>
            <person name="Fokin M."/>
            <person name="Fleetwood D."/>
            <person name="Weir B.S."/>
            <person name="Villas-Boas S.G."/>
        </authorList>
    </citation>
    <scope>NUCLEOTIDE SEQUENCE [LARGE SCALE GENOMIC DNA]</scope>
    <source>
        <strain evidence="3 4">ICMP 19927</strain>
    </source>
</reference>
<keyword evidence="2" id="KW-1133">Transmembrane helix</keyword>
<name>A0A1Y2LIA5_EPING</name>
<feature type="transmembrane region" description="Helical" evidence="2">
    <location>
        <begin position="468"/>
        <end position="497"/>
    </location>
</feature>
<keyword evidence="2" id="KW-0472">Membrane</keyword>
<organism evidence="3 4">
    <name type="scientific">Epicoccum nigrum</name>
    <name type="common">Soil fungus</name>
    <name type="synonym">Epicoccum purpurascens</name>
    <dbReference type="NCBI Taxonomy" id="105696"/>
    <lineage>
        <taxon>Eukaryota</taxon>
        <taxon>Fungi</taxon>
        <taxon>Dikarya</taxon>
        <taxon>Ascomycota</taxon>
        <taxon>Pezizomycotina</taxon>
        <taxon>Dothideomycetes</taxon>
        <taxon>Pleosporomycetidae</taxon>
        <taxon>Pleosporales</taxon>
        <taxon>Pleosporineae</taxon>
        <taxon>Didymellaceae</taxon>
        <taxon>Epicoccum</taxon>
    </lineage>
</organism>
<dbReference type="EMBL" id="KZ107870">
    <property type="protein sequence ID" value="OSS43319.1"/>
    <property type="molecule type" value="Genomic_DNA"/>
</dbReference>